<name>B4NMM5_DROWI</name>
<evidence type="ECO:0000256" key="3">
    <source>
        <dbReference type="ARBA" id="ARBA00022989"/>
    </source>
</evidence>
<dbReference type="EMBL" id="CH964282">
    <property type="protein sequence ID" value="EDW85614.1"/>
    <property type="molecule type" value="Genomic_DNA"/>
</dbReference>
<feature type="transmembrane region" description="Helical" evidence="6">
    <location>
        <begin position="32"/>
        <end position="58"/>
    </location>
</feature>
<evidence type="ECO:0000313" key="8">
    <source>
        <dbReference type="Proteomes" id="UP000007798"/>
    </source>
</evidence>
<feature type="transmembrane region" description="Helical" evidence="6">
    <location>
        <begin position="211"/>
        <end position="232"/>
    </location>
</feature>
<dbReference type="PRINTS" id="PR00783">
    <property type="entry name" value="MINTRINSICP"/>
</dbReference>
<evidence type="ECO:0000256" key="4">
    <source>
        <dbReference type="ARBA" id="ARBA00023136"/>
    </source>
</evidence>
<dbReference type="InterPro" id="IPR023271">
    <property type="entry name" value="Aquaporin-like"/>
</dbReference>
<feature type="transmembrane region" description="Helical" evidence="6">
    <location>
        <begin position="95"/>
        <end position="116"/>
    </location>
</feature>
<comment type="similarity">
    <text evidence="5">Belongs to the MIP/aquaporin (TC 1.A.8) family.</text>
</comment>
<keyword evidence="3 6" id="KW-1133">Transmembrane helix</keyword>
<evidence type="ECO:0000256" key="5">
    <source>
        <dbReference type="RuleBase" id="RU000477"/>
    </source>
</evidence>
<keyword evidence="2 5" id="KW-0812">Transmembrane</keyword>
<dbReference type="OrthoDB" id="3222at2759"/>
<dbReference type="STRING" id="7260.B4NMM5"/>
<keyword evidence="8" id="KW-1185">Reference proteome</keyword>
<proteinExistence type="inferred from homology"/>
<evidence type="ECO:0000256" key="2">
    <source>
        <dbReference type="ARBA" id="ARBA00022692"/>
    </source>
</evidence>
<dbReference type="Pfam" id="PF00230">
    <property type="entry name" value="MIP"/>
    <property type="match status" value="1"/>
</dbReference>
<evidence type="ECO:0000256" key="1">
    <source>
        <dbReference type="ARBA" id="ARBA00004141"/>
    </source>
</evidence>
<dbReference type="InterPro" id="IPR000425">
    <property type="entry name" value="MIP"/>
</dbReference>
<dbReference type="InterPro" id="IPR034294">
    <property type="entry name" value="Aquaporin_transptr"/>
</dbReference>
<dbReference type="eggNOG" id="KOG0223">
    <property type="taxonomic scope" value="Eukaryota"/>
</dbReference>
<dbReference type="PANTHER" id="PTHR19139">
    <property type="entry name" value="AQUAPORIN TRANSPORTER"/>
    <property type="match status" value="1"/>
</dbReference>
<dbReference type="KEGG" id="dwi:6652262"/>
<feature type="transmembrane region" description="Helical" evidence="6">
    <location>
        <begin position="170"/>
        <end position="191"/>
    </location>
</feature>
<organism evidence="7 8">
    <name type="scientific">Drosophila willistoni</name>
    <name type="common">Fruit fly</name>
    <dbReference type="NCBI Taxonomy" id="7260"/>
    <lineage>
        <taxon>Eukaryota</taxon>
        <taxon>Metazoa</taxon>
        <taxon>Ecdysozoa</taxon>
        <taxon>Arthropoda</taxon>
        <taxon>Hexapoda</taxon>
        <taxon>Insecta</taxon>
        <taxon>Pterygota</taxon>
        <taxon>Neoptera</taxon>
        <taxon>Endopterygota</taxon>
        <taxon>Diptera</taxon>
        <taxon>Brachycera</taxon>
        <taxon>Muscomorpha</taxon>
        <taxon>Ephydroidea</taxon>
        <taxon>Drosophilidae</taxon>
        <taxon>Drosophila</taxon>
        <taxon>Sophophora</taxon>
    </lineage>
</organism>
<dbReference type="SUPFAM" id="SSF81338">
    <property type="entry name" value="Aquaporin-like"/>
    <property type="match status" value="1"/>
</dbReference>
<evidence type="ECO:0008006" key="9">
    <source>
        <dbReference type="Google" id="ProtNLM"/>
    </source>
</evidence>
<feature type="transmembrane region" description="Helical" evidence="6">
    <location>
        <begin position="64"/>
        <end position="86"/>
    </location>
</feature>
<feature type="transmembrane region" description="Helical" evidence="6">
    <location>
        <begin position="136"/>
        <end position="158"/>
    </location>
</feature>
<dbReference type="PANTHER" id="PTHR19139:SF270">
    <property type="entry name" value="ENTOMOGLYCEROPORIN 1-RELATED"/>
    <property type="match status" value="1"/>
</dbReference>
<dbReference type="GO" id="GO:0015267">
    <property type="term" value="F:channel activity"/>
    <property type="evidence" value="ECO:0007669"/>
    <property type="project" value="InterPro"/>
</dbReference>
<dbReference type="InParanoid" id="B4NMM5"/>
<dbReference type="PhylomeDB" id="B4NMM5"/>
<keyword evidence="4 6" id="KW-0472">Membrane</keyword>
<protein>
    <recommendedName>
        <fullName evidence="9">Aquaporin</fullName>
    </recommendedName>
</protein>
<dbReference type="GO" id="GO:0005886">
    <property type="term" value="C:plasma membrane"/>
    <property type="evidence" value="ECO:0007669"/>
    <property type="project" value="TreeGrafter"/>
</dbReference>
<accession>B4NMM5</accession>
<comment type="subcellular location">
    <subcellularLocation>
        <location evidence="1">Membrane</location>
        <topology evidence="1">Multi-pass membrane protein</topology>
    </subcellularLocation>
</comment>
<dbReference type="Gene3D" id="1.20.1080.10">
    <property type="entry name" value="Glycerol uptake facilitator protein"/>
    <property type="match status" value="1"/>
</dbReference>
<gene>
    <name evidence="7" type="primary">Dwil\GK23175</name>
    <name evidence="7" type="ORF">Dwil_GK23175</name>
</gene>
<keyword evidence="5" id="KW-0813">Transport</keyword>
<dbReference type="HOGENOM" id="CLU_020019_3_3_1"/>
<reference evidence="7 8" key="1">
    <citation type="journal article" date="2007" name="Nature">
        <title>Evolution of genes and genomes on the Drosophila phylogeny.</title>
        <authorList>
            <consortium name="Drosophila 12 Genomes Consortium"/>
            <person name="Clark A.G."/>
            <person name="Eisen M.B."/>
            <person name="Smith D.R."/>
            <person name="Bergman C.M."/>
            <person name="Oliver B."/>
            <person name="Markow T.A."/>
            <person name="Kaufman T.C."/>
            <person name="Kellis M."/>
            <person name="Gelbart W."/>
            <person name="Iyer V.N."/>
            <person name="Pollard D.A."/>
            <person name="Sackton T.B."/>
            <person name="Larracuente A.M."/>
            <person name="Singh N.D."/>
            <person name="Abad J.P."/>
            <person name="Abt D.N."/>
            <person name="Adryan B."/>
            <person name="Aguade M."/>
            <person name="Akashi H."/>
            <person name="Anderson W.W."/>
            <person name="Aquadro C.F."/>
            <person name="Ardell D.H."/>
            <person name="Arguello R."/>
            <person name="Artieri C.G."/>
            <person name="Barbash D.A."/>
            <person name="Barker D."/>
            <person name="Barsanti P."/>
            <person name="Batterham P."/>
            <person name="Batzoglou S."/>
            <person name="Begun D."/>
            <person name="Bhutkar A."/>
            <person name="Blanco E."/>
            <person name="Bosak S.A."/>
            <person name="Bradley R.K."/>
            <person name="Brand A.D."/>
            <person name="Brent M.R."/>
            <person name="Brooks A.N."/>
            <person name="Brown R.H."/>
            <person name="Butlin R.K."/>
            <person name="Caggese C."/>
            <person name="Calvi B.R."/>
            <person name="Bernardo de Carvalho A."/>
            <person name="Caspi A."/>
            <person name="Castrezana S."/>
            <person name="Celniker S.E."/>
            <person name="Chang J.L."/>
            <person name="Chapple C."/>
            <person name="Chatterji S."/>
            <person name="Chinwalla A."/>
            <person name="Civetta A."/>
            <person name="Clifton S.W."/>
            <person name="Comeron J.M."/>
            <person name="Costello J.C."/>
            <person name="Coyne J.A."/>
            <person name="Daub J."/>
            <person name="David R.G."/>
            <person name="Delcher A.L."/>
            <person name="Delehaunty K."/>
            <person name="Do C.B."/>
            <person name="Ebling H."/>
            <person name="Edwards K."/>
            <person name="Eickbush T."/>
            <person name="Evans J.D."/>
            <person name="Filipski A."/>
            <person name="Findeiss S."/>
            <person name="Freyhult E."/>
            <person name="Fulton L."/>
            <person name="Fulton R."/>
            <person name="Garcia A.C."/>
            <person name="Gardiner A."/>
            <person name="Garfield D.A."/>
            <person name="Garvin B.E."/>
            <person name="Gibson G."/>
            <person name="Gilbert D."/>
            <person name="Gnerre S."/>
            <person name="Godfrey J."/>
            <person name="Good R."/>
            <person name="Gotea V."/>
            <person name="Gravely B."/>
            <person name="Greenberg A.J."/>
            <person name="Griffiths-Jones S."/>
            <person name="Gross S."/>
            <person name="Guigo R."/>
            <person name="Gustafson E.A."/>
            <person name="Haerty W."/>
            <person name="Hahn M.W."/>
            <person name="Halligan D.L."/>
            <person name="Halpern A.L."/>
            <person name="Halter G.M."/>
            <person name="Han M.V."/>
            <person name="Heger A."/>
            <person name="Hillier L."/>
            <person name="Hinrichs A.S."/>
            <person name="Holmes I."/>
            <person name="Hoskins R.A."/>
            <person name="Hubisz M.J."/>
            <person name="Hultmark D."/>
            <person name="Huntley M.A."/>
            <person name="Jaffe D.B."/>
            <person name="Jagadeeshan S."/>
            <person name="Jeck W.R."/>
            <person name="Johnson J."/>
            <person name="Jones C.D."/>
            <person name="Jordan W.C."/>
            <person name="Karpen G.H."/>
            <person name="Kataoka E."/>
            <person name="Keightley P.D."/>
            <person name="Kheradpour P."/>
            <person name="Kirkness E.F."/>
            <person name="Koerich L.B."/>
            <person name="Kristiansen K."/>
            <person name="Kudrna D."/>
            <person name="Kulathinal R.J."/>
            <person name="Kumar S."/>
            <person name="Kwok R."/>
            <person name="Lander E."/>
            <person name="Langley C.H."/>
            <person name="Lapoint R."/>
            <person name="Lazzaro B.P."/>
            <person name="Lee S.J."/>
            <person name="Levesque L."/>
            <person name="Li R."/>
            <person name="Lin C.F."/>
            <person name="Lin M.F."/>
            <person name="Lindblad-Toh K."/>
            <person name="Llopart A."/>
            <person name="Long M."/>
            <person name="Low L."/>
            <person name="Lozovsky E."/>
            <person name="Lu J."/>
            <person name="Luo M."/>
            <person name="Machado C.A."/>
            <person name="Makalowski W."/>
            <person name="Marzo M."/>
            <person name="Matsuda M."/>
            <person name="Matzkin L."/>
            <person name="McAllister B."/>
            <person name="McBride C.S."/>
            <person name="McKernan B."/>
            <person name="McKernan K."/>
            <person name="Mendez-Lago M."/>
            <person name="Minx P."/>
            <person name="Mollenhauer M.U."/>
            <person name="Montooth K."/>
            <person name="Mount S.M."/>
            <person name="Mu X."/>
            <person name="Myers E."/>
            <person name="Negre B."/>
            <person name="Newfeld S."/>
            <person name="Nielsen R."/>
            <person name="Noor M.A."/>
            <person name="O'Grady P."/>
            <person name="Pachter L."/>
            <person name="Papaceit M."/>
            <person name="Parisi M.J."/>
            <person name="Parisi M."/>
            <person name="Parts L."/>
            <person name="Pedersen J.S."/>
            <person name="Pesole G."/>
            <person name="Phillippy A.M."/>
            <person name="Ponting C.P."/>
            <person name="Pop M."/>
            <person name="Porcelli D."/>
            <person name="Powell J.R."/>
            <person name="Prohaska S."/>
            <person name="Pruitt K."/>
            <person name="Puig M."/>
            <person name="Quesneville H."/>
            <person name="Ram K.R."/>
            <person name="Rand D."/>
            <person name="Rasmussen M.D."/>
            <person name="Reed L.K."/>
            <person name="Reenan R."/>
            <person name="Reily A."/>
            <person name="Remington K.A."/>
            <person name="Rieger T.T."/>
            <person name="Ritchie M.G."/>
            <person name="Robin C."/>
            <person name="Rogers Y.H."/>
            <person name="Rohde C."/>
            <person name="Rozas J."/>
            <person name="Rubenfield M.J."/>
            <person name="Ruiz A."/>
            <person name="Russo S."/>
            <person name="Salzberg S.L."/>
            <person name="Sanchez-Gracia A."/>
            <person name="Saranga D.J."/>
            <person name="Sato H."/>
            <person name="Schaeffer S.W."/>
            <person name="Schatz M.C."/>
            <person name="Schlenke T."/>
            <person name="Schwartz R."/>
            <person name="Segarra C."/>
            <person name="Singh R.S."/>
            <person name="Sirot L."/>
            <person name="Sirota M."/>
            <person name="Sisneros N.B."/>
            <person name="Smith C.D."/>
            <person name="Smith T.F."/>
            <person name="Spieth J."/>
            <person name="Stage D.E."/>
            <person name="Stark A."/>
            <person name="Stephan W."/>
            <person name="Strausberg R.L."/>
            <person name="Strempel S."/>
            <person name="Sturgill D."/>
            <person name="Sutton G."/>
            <person name="Sutton G.G."/>
            <person name="Tao W."/>
            <person name="Teichmann S."/>
            <person name="Tobari Y.N."/>
            <person name="Tomimura Y."/>
            <person name="Tsolas J.M."/>
            <person name="Valente V.L."/>
            <person name="Venter E."/>
            <person name="Venter J.C."/>
            <person name="Vicario S."/>
            <person name="Vieira F.G."/>
            <person name="Vilella A.J."/>
            <person name="Villasante A."/>
            <person name="Walenz B."/>
            <person name="Wang J."/>
            <person name="Wasserman M."/>
            <person name="Watts T."/>
            <person name="Wilson D."/>
            <person name="Wilson R.K."/>
            <person name="Wing R.A."/>
            <person name="Wolfner M.F."/>
            <person name="Wong A."/>
            <person name="Wong G.K."/>
            <person name="Wu C.I."/>
            <person name="Wu G."/>
            <person name="Yamamoto D."/>
            <person name="Yang H.P."/>
            <person name="Yang S.P."/>
            <person name="Yorke J.A."/>
            <person name="Yoshida K."/>
            <person name="Zdobnov E."/>
            <person name="Zhang P."/>
            <person name="Zhang Y."/>
            <person name="Zimin A.V."/>
            <person name="Baldwin J."/>
            <person name="Abdouelleil A."/>
            <person name="Abdulkadir J."/>
            <person name="Abebe A."/>
            <person name="Abera B."/>
            <person name="Abreu J."/>
            <person name="Acer S.C."/>
            <person name="Aftuck L."/>
            <person name="Alexander A."/>
            <person name="An P."/>
            <person name="Anderson E."/>
            <person name="Anderson S."/>
            <person name="Arachi H."/>
            <person name="Azer M."/>
            <person name="Bachantsang P."/>
            <person name="Barry A."/>
            <person name="Bayul T."/>
            <person name="Berlin A."/>
            <person name="Bessette D."/>
            <person name="Bloom T."/>
            <person name="Blye J."/>
            <person name="Boguslavskiy L."/>
            <person name="Bonnet C."/>
            <person name="Boukhgalter B."/>
            <person name="Bourzgui I."/>
            <person name="Brown A."/>
            <person name="Cahill P."/>
            <person name="Channer S."/>
            <person name="Cheshatsang Y."/>
            <person name="Chuda L."/>
            <person name="Citroen M."/>
            <person name="Collymore A."/>
            <person name="Cooke P."/>
            <person name="Costello M."/>
            <person name="D'Aco K."/>
            <person name="Daza R."/>
            <person name="De Haan G."/>
            <person name="DeGray S."/>
            <person name="DeMaso C."/>
            <person name="Dhargay N."/>
            <person name="Dooley K."/>
            <person name="Dooley E."/>
            <person name="Doricent M."/>
            <person name="Dorje P."/>
            <person name="Dorjee K."/>
            <person name="Dupes A."/>
            <person name="Elong R."/>
            <person name="Falk J."/>
            <person name="Farina A."/>
            <person name="Faro S."/>
            <person name="Ferguson D."/>
            <person name="Fisher S."/>
            <person name="Foley C.D."/>
            <person name="Franke A."/>
            <person name="Friedrich D."/>
            <person name="Gadbois L."/>
            <person name="Gearin G."/>
            <person name="Gearin C.R."/>
            <person name="Giannoukos G."/>
            <person name="Goode T."/>
            <person name="Graham J."/>
            <person name="Grandbois E."/>
            <person name="Grewal S."/>
            <person name="Gyaltsen K."/>
            <person name="Hafez N."/>
            <person name="Hagos B."/>
            <person name="Hall J."/>
            <person name="Henson C."/>
            <person name="Hollinger A."/>
            <person name="Honan T."/>
            <person name="Huard M.D."/>
            <person name="Hughes L."/>
            <person name="Hurhula B."/>
            <person name="Husby M.E."/>
            <person name="Kamat A."/>
            <person name="Kanga B."/>
            <person name="Kashin S."/>
            <person name="Khazanovich D."/>
            <person name="Kisner P."/>
            <person name="Lance K."/>
            <person name="Lara M."/>
            <person name="Lee W."/>
            <person name="Lennon N."/>
            <person name="Letendre F."/>
            <person name="LeVine R."/>
            <person name="Lipovsky A."/>
            <person name="Liu X."/>
            <person name="Liu J."/>
            <person name="Liu S."/>
            <person name="Lokyitsang T."/>
            <person name="Lokyitsang Y."/>
            <person name="Lubonja R."/>
            <person name="Lui A."/>
            <person name="MacDonald P."/>
            <person name="Magnisalis V."/>
            <person name="Maru K."/>
            <person name="Matthews C."/>
            <person name="McCusker W."/>
            <person name="McDonough S."/>
            <person name="Mehta T."/>
            <person name="Meldrim J."/>
            <person name="Meneus L."/>
            <person name="Mihai O."/>
            <person name="Mihalev A."/>
            <person name="Mihova T."/>
            <person name="Mittelman R."/>
            <person name="Mlenga V."/>
            <person name="Montmayeur A."/>
            <person name="Mulrain L."/>
            <person name="Navidi A."/>
            <person name="Naylor J."/>
            <person name="Negash T."/>
            <person name="Nguyen T."/>
            <person name="Nguyen N."/>
            <person name="Nicol R."/>
            <person name="Norbu C."/>
            <person name="Norbu N."/>
            <person name="Novod N."/>
            <person name="O'Neill B."/>
            <person name="Osman S."/>
            <person name="Markiewicz E."/>
            <person name="Oyono O.L."/>
            <person name="Patti C."/>
            <person name="Phunkhang P."/>
            <person name="Pierre F."/>
            <person name="Priest M."/>
            <person name="Raghuraman S."/>
            <person name="Rege F."/>
            <person name="Reyes R."/>
            <person name="Rise C."/>
            <person name="Rogov P."/>
            <person name="Ross K."/>
            <person name="Ryan E."/>
            <person name="Settipalli S."/>
            <person name="Shea T."/>
            <person name="Sherpa N."/>
            <person name="Shi L."/>
            <person name="Shih D."/>
            <person name="Sparrow T."/>
            <person name="Spaulding J."/>
            <person name="Stalker J."/>
            <person name="Stange-Thomann N."/>
            <person name="Stavropoulos S."/>
            <person name="Stone C."/>
            <person name="Strader C."/>
            <person name="Tesfaye S."/>
            <person name="Thomson T."/>
            <person name="Thoulutsang Y."/>
            <person name="Thoulutsang D."/>
            <person name="Topham K."/>
            <person name="Topping I."/>
            <person name="Tsamla T."/>
            <person name="Vassiliev H."/>
            <person name="Vo A."/>
            <person name="Wangchuk T."/>
            <person name="Wangdi T."/>
            <person name="Weiand M."/>
            <person name="Wilkinson J."/>
            <person name="Wilson A."/>
            <person name="Yadav S."/>
            <person name="Young G."/>
            <person name="Yu Q."/>
            <person name="Zembek L."/>
            <person name="Zhong D."/>
            <person name="Zimmer A."/>
            <person name="Zwirko Z."/>
            <person name="Jaffe D.B."/>
            <person name="Alvarez P."/>
            <person name="Brockman W."/>
            <person name="Butler J."/>
            <person name="Chin C."/>
            <person name="Gnerre S."/>
            <person name="Grabherr M."/>
            <person name="Kleber M."/>
            <person name="Mauceli E."/>
            <person name="MacCallum I."/>
        </authorList>
    </citation>
    <scope>NUCLEOTIDE SEQUENCE [LARGE SCALE GENOMIC DNA]</scope>
    <source>
        <strain evidence="8">Tucson 14030-0811.24</strain>
    </source>
</reference>
<dbReference type="Proteomes" id="UP000007798">
    <property type="component" value="Unassembled WGS sequence"/>
</dbReference>
<evidence type="ECO:0000313" key="7">
    <source>
        <dbReference type="EMBL" id="EDW85614.1"/>
    </source>
</evidence>
<dbReference type="OMA" id="CIFRCGY"/>
<sequence length="238" mass="26386">MADVQIDNEKPIKQRLWDCFVLFLAELLGTALYVYIGCISSVGVFNITTIATCLAWGFAVLLPVQWFGCISGGFVNPAVTLAAAIYQKLSIVNALLYFVAQLLGAFLGYGFIIGSLPKNLWNYDFCVPKVQVGLEIWQALLIEYFVTLGLVWIACACWDPRNKENTDSISIRFGLGYAGLCLASINFTGASLNPARAFATAVIHMYFKNHWVYWVSPILASVTGSLLYKYVFSRDAEK</sequence>
<dbReference type="AlphaFoldDB" id="B4NMM5"/>
<evidence type="ECO:0000256" key="6">
    <source>
        <dbReference type="SAM" id="Phobius"/>
    </source>
</evidence>